<feature type="transmembrane region" description="Helical" evidence="6">
    <location>
        <begin position="280"/>
        <end position="300"/>
    </location>
</feature>
<keyword evidence="5 6" id="KW-0472">Membrane</keyword>
<feature type="transmembrane region" description="Helical" evidence="6">
    <location>
        <begin position="416"/>
        <end position="440"/>
    </location>
</feature>
<feature type="domain" description="MacB-like periplasmic core" evidence="8">
    <location>
        <begin position="20"/>
        <end position="232"/>
    </location>
</feature>
<dbReference type="RefSeq" id="WP_071506875.1">
    <property type="nucleotide sequence ID" value="NZ_MORL01000106.1"/>
</dbReference>
<feature type="transmembrane region" description="Helical" evidence="6">
    <location>
        <begin position="337"/>
        <end position="361"/>
    </location>
</feature>
<accession>A0A1S2V9T5</accession>
<evidence type="ECO:0000256" key="3">
    <source>
        <dbReference type="ARBA" id="ARBA00022692"/>
    </source>
</evidence>
<keyword evidence="4 6" id="KW-1133">Transmembrane helix</keyword>
<dbReference type="PANTHER" id="PTHR30572">
    <property type="entry name" value="MEMBRANE COMPONENT OF TRANSPORTER-RELATED"/>
    <property type="match status" value="1"/>
</dbReference>
<dbReference type="EMBL" id="MORL01000106">
    <property type="protein sequence ID" value="OIN55497.1"/>
    <property type="molecule type" value="Genomic_DNA"/>
</dbReference>
<keyword evidence="10" id="KW-1185">Reference proteome</keyword>
<feature type="transmembrane region" description="Helical" evidence="6">
    <location>
        <begin position="661"/>
        <end position="681"/>
    </location>
</feature>
<evidence type="ECO:0000256" key="6">
    <source>
        <dbReference type="SAM" id="Phobius"/>
    </source>
</evidence>
<proteinExistence type="predicted"/>
<sequence length="695" mass="77904">MITNYLKISLRNLWRNRFYTSINLGGLAIGVAAFLLMLLYVRHELTYDTYHTKADRICRLTTELKTPESPMSLASSPALLATVLNRDYPEIDKAVRFMPTPAVVRFGDKLLNEPSVYYADQEVFSVFSYKFLAGNPARALSRPNTAVVTESFARKYANRVDVVGQTFQCNKQTYQITGVMADLPSNSDLTVNALLSHDFSKVTSWLADDFSAYTFVLFKNAPDLARFARKLDRLSRSVIQPELNKMGAKEYSLLFHTEALPDVHFSAGKLADHPKGNRQLGYLFLFLAFFVLIVALLNYVSLMTARATERAREVGIRKANGALRNQLMGQFLLESGLMSTGAILVATAILALSIPSFNRLLSIELRIHPLSGMLFLFLTALGTTLLGGFYPALVLSGYQPTRVLRGWSGKTGQQAWLRQGITLFQFTLSVAMIIGVLVVWKQMHFLQNRSLGFNQEQVLSLALPDDSAARASAPVFVNALRQRSEIRQVSPGSGLHPDGLLPQATTIFRAKGKKRETMTNYGFIDEHFVPLLSMKLSSGRNLTNTITTDKQEAFLVNEAFVKMAGWEQPLGQAIEGFMHKGKVVGVVKNFHYQPLHNAIEPLVLVYNTFPASTVLIKVRPEYLPLVQSIWKSSYPEYPCDYSFLDSTFDAQFRKDRLMMTLFNGFAILTVMLSCLGLFGLVTYTTRQRTKEIGIR</sequence>
<organism evidence="9 10">
    <name type="scientific">Arsenicibacter rosenii</name>
    <dbReference type="NCBI Taxonomy" id="1750698"/>
    <lineage>
        <taxon>Bacteria</taxon>
        <taxon>Pseudomonadati</taxon>
        <taxon>Bacteroidota</taxon>
        <taxon>Cytophagia</taxon>
        <taxon>Cytophagales</taxon>
        <taxon>Spirosomataceae</taxon>
        <taxon>Arsenicibacter</taxon>
    </lineage>
</organism>
<dbReference type="InterPro" id="IPR050250">
    <property type="entry name" value="Macrolide_Exporter_MacB"/>
</dbReference>
<evidence type="ECO:0000259" key="7">
    <source>
        <dbReference type="Pfam" id="PF02687"/>
    </source>
</evidence>
<dbReference type="PANTHER" id="PTHR30572:SF18">
    <property type="entry name" value="ABC-TYPE MACROLIDE FAMILY EXPORT SYSTEM PERMEASE COMPONENT 2"/>
    <property type="match status" value="1"/>
</dbReference>
<evidence type="ECO:0000256" key="4">
    <source>
        <dbReference type="ARBA" id="ARBA00022989"/>
    </source>
</evidence>
<dbReference type="GO" id="GO:0005886">
    <property type="term" value="C:plasma membrane"/>
    <property type="evidence" value="ECO:0007669"/>
    <property type="project" value="UniProtKB-SubCell"/>
</dbReference>
<feature type="domain" description="ABC3 transporter permease C-terminal" evidence="7">
    <location>
        <begin position="286"/>
        <end position="399"/>
    </location>
</feature>
<gene>
    <name evidence="9" type="ORF">BLX24_30015</name>
</gene>
<dbReference type="OrthoDB" id="5933722at2"/>
<keyword evidence="3 6" id="KW-0812">Transmembrane</keyword>
<evidence type="ECO:0000256" key="2">
    <source>
        <dbReference type="ARBA" id="ARBA00022475"/>
    </source>
</evidence>
<evidence type="ECO:0000313" key="10">
    <source>
        <dbReference type="Proteomes" id="UP000181790"/>
    </source>
</evidence>
<dbReference type="Proteomes" id="UP000181790">
    <property type="component" value="Unassembled WGS sequence"/>
</dbReference>
<keyword evidence="2" id="KW-1003">Cell membrane</keyword>
<feature type="transmembrane region" description="Helical" evidence="6">
    <location>
        <begin position="373"/>
        <end position="396"/>
    </location>
</feature>
<comment type="caution">
    <text evidence="9">The sequence shown here is derived from an EMBL/GenBank/DDBJ whole genome shotgun (WGS) entry which is preliminary data.</text>
</comment>
<dbReference type="AlphaFoldDB" id="A0A1S2V9T5"/>
<evidence type="ECO:0000259" key="8">
    <source>
        <dbReference type="Pfam" id="PF12704"/>
    </source>
</evidence>
<dbReference type="GO" id="GO:0022857">
    <property type="term" value="F:transmembrane transporter activity"/>
    <property type="evidence" value="ECO:0007669"/>
    <property type="project" value="TreeGrafter"/>
</dbReference>
<evidence type="ECO:0008006" key="11">
    <source>
        <dbReference type="Google" id="ProtNLM"/>
    </source>
</evidence>
<dbReference type="InterPro" id="IPR025857">
    <property type="entry name" value="MacB_PCD"/>
</dbReference>
<evidence type="ECO:0000313" key="9">
    <source>
        <dbReference type="EMBL" id="OIN55497.1"/>
    </source>
</evidence>
<evidence type="ECO:0000256" key="1">
    <source>
        <dbReference type="ARBA" id="ARBA00004651"/>
    </source>
</evidence>
<feature type="non-terminal residue" evidence="9">
    <location>
        <position position="695"/>
    </location>
</feature>
<protein>
    <recommendedName>
        <fullName evidence="11">Cell division protein FtsX</fullName>
    </recommendedName>
</protein>
<feature type="transmembrane region" description="Helical" evidence="6">
    <location>
        <begin position="20"/>
        <end position="41"/>
    </location>
</feature>
<dbReference type="InterPro" id="IPR003838">
    <property type="entry name" value="ABC3_permease_C"/>
</dbReference>
<dbReference type="Pfam" id="PF12704">
    <property type="entry name" value="MacB_PCD"/>
    <property type="match status" value="1"/>
</dbReference>
<evidence type="ECO:0000256" key="5">
    <source>
        <dbReference type="ARBA" id="ARBA00023136"/>
    </source>
</evidence>
<dbReference type="Pfam" id="PF02687">
    <property type="entry name" value="FtsX"/>
    <property type="match status" value="1"/>
</dbReference>
<comment type="subcellular location">
    <subcellularLocation>
        <location evidence="1">Cell membrane</location>
        <topology evidence="1">Multi-pass membrane protein</topology>
    </subcellularLocation>
</comment>
<reference evidence="9 10" key="1">
    <citation type="submission" date="2016-10" db="EMBL/GenBank/DDBJ databases">
        <title>Arsenicibacter rosenii gen. nov., sp. nov., an efficient arsenic-methylating bacterium isolated from an arsenic-contaminated paddy soil.</title>
        <authorList>
            <person name="Huang K."/>
        </authorList>
    </citation>
    <scope>NUCLEOTIDE SEQUENCE [LARGE SCALE GENOMIC DNA]</scope>
    <source>
        <strain evidence="9 10">SM-1</strain>
    </source>
</reference>
<name>A0A1S2V9T5_9BACT</name>